<dbReference type="Proteomes" id="UP001303160">
    <property type="component" value="Unassembled WGS sequence"/>
</dbReference>
<reference evidence="2" key="2">
    <citation type="submission" date="2023-05" db="EMBL/GenBank/DDBJ databases">
        <authorList>
            <consortium name="Lawrence Berkeley National Laboratory"/>
            <person name="Steindorff A."/>
            <person name="Hensen N."/>
            <person name="Bonometti L."/>
            <person name="Westerberg I."/>
            <person name="Brannstrom I.O."/>
            <person name="Guillou S."/>
            <person name="Cros-Aarteil S."/>
            <person name="Calhoun S."/>
            <person name="Haridas S."/>
            <person name="Kuo A."/>
            <person name="Mondo S."/>
            <person name="Pangilinan J."/>
            <person name="Riley R."/>
            <person name="Labutti K."/>
            <person name="Andreopoulos B."/>
            <person name="Lipzen A."/>
            <person name="Chen C."/>
            <person name="Yanf M."/>
            <person name="Daum C."/>
            <person name="Ng V."/>
            <person name="Clum A."/>
            <person name="Ohm R."/>
            <person name="Martin F."/>
            <person name="Silar P."/>
            <person name="Natvig D."/>
            <person name="Lalanne C."/>
            <person name="Gautier V."/>
            <person name="Ament-Velasquez S.L."/>
            <person name="Kruys A."/>
            <person name="Hutchinson M.I."/>
            <person name="Powell A.J."/>
            <person name="Barry K."/>
            <person name="Miller A.N."/>
            <person name="Grigoriev I.V."/>
            <person name="Debuchy R."/>
            <person name="Gladieux P."/>
            <person name="Thoren M.H."/>
            <person name="Johannesson H."/>
        </authorList>
    </citation>
    <scope>NUCLEOTIDE SEQUENCE</scope>
    <source>
        <strain evidence="2">CBS 315.58</strain>
    </source>
</reference>
<gene>
    <name evidence="2" type="ORF">QBC40DRAFT_100310</name>
</gene>
<keyword evidence="1" id="KW-0812">Transmembrane</keyword>
<comment type="caution">
    <text evidence="2">The sequence shown here is derived from an EMBL/GenBank/DDBJ whole genome shotgun (WGS) entry which is preliminary data.</text>
</comment>
<accession>A0AAN6XFU5</accession>
<evidence type="ECO:0000313" key="2">
    <source>
        <dbReference type="EMBL" id="KAK4197822.1"/>
    </source>
</evidence>
<dbReference type="AlphaFoldDB" id="A0AAN6XFU5"/>
<feature type="transmembrane region" description="Helical" evidence="1">
    <location>
        <begin position="73"/>
        <end position="100"/>
    </location>
</feature>
<reference evidence="2" key="1">
    <citation type="journal article" date="2023" name="Mol. Phylogenet. Evol.">
        <title>Genome-scale phylogeny and comparative genomics of the fungal order Sordariales.</title>
        <authorList>
            <person name="Hensen N."/>
            <person name="Bonometti L."/>
            <person name="Westerberg I."/>
            <person name="Brannstrom I.O."/>
            <person name="Guillou S."/>
            <person name="Cros-Aarteil S."/>
            <person name="Calhoun S."/>
            <person name="Haridas S."/>
            <person name="Kuo A."/>
            <person name="Mondo S."/>
            <person name="Pangilinan J."/>
            <person name="Riley R."/>
            <person name="LaButti K."/>
            <person name="Andreopoulos B."/>
            <person name="Lipzen A."/>
            <person name="Chen C."/>
            <person name="Yan M."/>
            <person name="Daum C."/>
            <person name="Ng V."/>
            <person name="Clum A."/>
            <person name="Steindorff A."/>
            <person name="Ohm R.A."/>
            <person name="Martin F."/>
            <person name="Silar P."/>
            <person name="Natvig D.O."/>
            <person name="Lalanne C."/>
            <person name="Gautier V."/>
            <person name="Ament-Velasquez S.L."/>
            <person name="Kruys A."/>
            <person name="Hutchinson M.I."/>
            <person name="Powell A.J."/>
            <person name="Barry K."/>
            <person name="Miller A.N."/>
            <person name="Grigoriev I.V."/>
            <person name="Debuchy R."/>
            <person name="Gladieux P."/>
            <person name="Hiltunen Thoren M."/>
            <person name="Johannesson H."/>
        </authorList>
    </citation>
    <scope>NUCLEOTIDE SEQUENCE</scope>
    <source>
        <strain evidence="2">CBS 315.58</strain>
    </source>
</reference>
<proteinExistence type="predicted"/>
<name>A0AAN6XFU5_9PEZI</name>
<keyword evidence="1" id="KW-0472">Membrane</keyword>
<keyword evidence="1" id="KW-1133">Transmembrane helix</keyword>
<keyword evidence="3" id="KW-1185">Reference proteome</keyword>
<evidence type="ECO:0000256" key="1">
    <source>
        <dbReference type="SAM" id="Phobius"/>
    </source>
</evidence>
<evidence type="ECO:0000313" key="3">
    <source>
        <dbReference type="Proteomes" id="UP001303160"/>
    </source>
</evidence>
<protein>
    <submittedName>
        <fullName evidence="2">Uncharacterized protein</fullName>
    </submittedName>
</protein>
<dbReference type="EMBL" id="MU863956">
    <property type="protein sequence ID" value="KAK4197822.1"/>
    <property type="molecule type" value="Genomic_DNA"/>
</dbReference>
<organism evidence="2 3">
    <name type="scientific">Triangularia verruculosa</name>
    <dbReference type="NCBI Taxonomy" id="2587418"/>
    <lineage>
        <taxon>Eukaryota</taxon>
        <taxon>Fungi</taxon>
        <taxon>Dikarya</taxon>
        <taxon>Ascomycota</taxon>
        <taxon>Pezizomycotina</taxon>
        <taxon>Sordariomycetes</taxon>
        <taxon>Sordariomycetidae</taxon>
        <taxon>Sordariales</taxon>
        <taxon>Podosporaceae</taxon>
        <taxon>Triangularia</taxon>
    </lineage>
</organism>
<feature type="transmembrane region" description="Helical" evidence="1">
    <location>
        <begin position="41"/>
        <end position="61"/>
    </location>
</feature>
<sequence>MGWKGGIFIELEAFYLGQSGDKYPWEWEDGERGVQKKRKSLGWSVCLHISSAHFAAMFFFYSSSSFAASGTAKSALCLMAGLVGVWDTLLAASVFFSVLYKTDDSDAGKFQGPEKWVGSIKFGGPGRSWVRSGCTLCWGGRLWTQPSGRRLCAF</sequence>